<sequence length="103" mass="11143">MGRALAPAKPARSPAKTRKEPIPYQQRAHTYYQPPTPLASIFRYHSGTQGSPQRPKPPSHNIGKPPVTPPGNPRRTCDVALQSVHEGGHVSPLAPRKLGIAES</sequence>
<organism evidence="2 3">
    <name type="scientific">Coprinopsis cinerea (strain Okayama-7 / 130 / ATCC MYA-4618 / FGSC 9003)</name>
    <name type="common">Inky cap fungus</name>
    <name type="synonym">Hormographiella aspergillata</name>
    <dbReference type="NCBI Taxonomy" id="240176"/>
    <lineage>
        <taxon>Eukaryota</taxon>
        <taxon>Fungi</taxon>
        <taxon>Dikarya</taxon>
        <taxon>Basidiomycota</taxon>
        <taxon>Agaricomycotina</taxon>
        <taxon>Agaricomycetes</taxon>
        <taxon>Agaricomycetidae</taxon>
        <taxon>Agaricales</taxon>
        <taxon>Agaricineae</taxon>
        <taxon>Psathyrellaceae</taxon>
        <taxon>Coprinopsis</taxon>
    </lineage>
</organism>
<dbReference type="VEuPathDB" id="FungiDB:CC1G_15105"/>
<dbReference type="RefSeq" id="XP_002910464.1">
    <property type="nucleotide sequence ID" value="XM_002910418.1"/>
</dbReference>
<evidence type="ECO:0000313" key="3">
    <source>
        <dbReference type="Proteomes" id="UP000001861"/>
    </source>
</evidence>
<reference evidence="2 3" key="1">
    <citation type="journal article" date="2010" name="Proc. Natl. Acad. Sci. U.S.A.">
        <title>Insights into evolution of multicellular fungi from the assembled chromosomes of the mushroom Coprinopsis cinerea (Coprinus cinereus).</title>
        <authorList>
            <person name="Stajich J.E."/>
            <person name="Wilke S.K."/>
            <person name="Ahren D."/>
            <person name="Au C.H."/>
            <person name="Birren B.W."/>
            <person name="Borodovsky M."/>
            <person name="Burns C."/>
            <person name="Canback B."/>
            <person name="Casselton L.A."/>
            <person name="Cheng C.K."/>
            <person name="Deng J."/>
            <person name="Dietrich F.S."/>
            <person name="Fargo D.C."/>
            <person name="Farman M.L."/>
            <person name="Gathman A.C."/>
            <person name="Goldberg J."/>
            <person name="Guigo R."/>
            <person name="Hoegger P.J."/>
            <person name="Hooker J.B."/>
            <person name="Huggins A."/>
            <person name="James T.Y."/>
            <person name="Kamada T."/>
            <person name="Kilaru S."/>
            <person name="Kodira C."/>
            <person name="Kues U."/>
            <person name="Kupfer D."/>
            <person name="Kwan H.S."/>
            <person name="Lomsadze A."/>
            <person name="Li W."/>
            <person name="Lilly W.W."/>
            <person name="Ma L.J."/>
            <person name="Mackey A.J."/>
            <person name="Manning G."/>
            <person name="Martin F."/>
            <person name="Muraguchi H."/>
            <person name="Natvig D.O."/>
            <person name="Palmerini H."/>
            <person name="Ramesh M.A."/>
            <person name="Rehmeyer C.J."/>
            <person name="Roe B.A."/>
            <person name="Shenoy N."/>
            <person name="Stanke M."/>
            <person name="Ter-Hovhannisyan V."/>
            <person name="Tunlid A."/>
            <person name="Velagapudi R."/>
            <person name="Vision T.J."/>
            <person name="Zeng Q."/>
            <person name="Zolan M.E."/>
            <person name="Pukkila P.J."/>
        </authorList>
    </citation>
    <scope>NUCLEOTIDE SEQUENCE [LARGE SCALE GENOMIC DNA]</scope>
    <source>
        <strain evidence="3">Okayama-7 / 130 / ATCC MYA-4618 / FGSC 9003</strain>
    </source>
</reference>
<comment type="caution">
    <text evidence="2">The sequence shown here is derived from an EMBL/GenBank/DDBJ whole genome shotgun (WGS) entry which is preliminary data.</text>
</comment>
<keyword evidence="3" id="KW-1185">Reference proteome</keyword>
<gene>
    <name evidence="2" type="ORF">CC1G_15105</name>
</gene>
<dbReference type="EMBL" id="AACS02000009">
    <property type="protein sequence ID" value="EFI26970.1"/>
    <property type="molecule type" value="Genomic_DNA"/>
</dbReference>
<feature type="region of interest" description="Disordered" evidence="1">
    <location>
        <begin position="1"/>
        <end position="75"/>
    </location>
</feature>
<dbReference type="KEGG" id="cci:CC1G_15105"/>
<protein>
    <submittedName>
        <fullName evidence="2">Uncharacterized protein</fullName>
    </submittedName>
</protein>
<proteinExistence type="predicted"/>
<accession>D6RPG7</accession>
<dbReference type="Proteomes" id="UP000001861">
    <property type="component" value="Unassembled WGS sequence"/>
</dbReference>
<evidence type="ECO:0000313" key="2">
    <source>
        <dbReference type="EMBL" id="EFI26970.1"/>
    </source>
</evidence>
<evidence type="ECO:0000256" key="1">
    <source>
        <dbReference type="SAM" id="MobiDB-lite"/>
    </source>
</evidence>
<dbReference type="GeneID" id="9380160"/>
<dbReference type="AlphaFoldDB" id="D6RPG7"/>
<dbReference type="InParanoid" id="D6RPG7"/>
<name>D6RPG7_COPC7</name>
<dbReference type="HOGENOM" id="CLU_2263601_0_0_1"/>